<dbReference type="Gene3D" id="1.25.40.10">
    <property type="entry name" value="Tetratricopeptide repeat domain"/>
    <property type="match status" value="3"/>
</dbReference>
<dbReference type="InterPro" id="IPR019734">
    <property type="entry name" value="TPR_rpt"/>
</dbReference>
<sequence length="748" mass="80286">MKPGTGPPAPGDDGLNTRFRFDRIVVDAAAHTLLRDGEPQPLEPKAFAVLLALLRRPGELLGRDELLDQVWGHRHVTPGVLTRAIAQLRAALDDDSQKPRYIQTRHALGYSFIGTLQAPPEAAGAMPPAAAPPPEAPAAVPSVPAPATPVEPPGDAPLGVEGGPGDALAPPMSRSSWALWLLAALVLSIGAWWWRGRDAGPVAAPAEASIAVLPFTTLSDARDDRYFAEGLSVEMLGALAGVHGLKVAAWRPAEAIDRGQDIQALGRLLGVATLLDASVRRDGQRLRISTRLSDTRSGYTLWSRNFDGDADAIFDTQTEIANAVVDALLEILPEERESLRKRLTPTHSAAAFDAYLLGIDRLAAARGGDAREQAEAQFRKALAVDAGFARAQAALCRMGLWSFESHRNTDAFDDARLACLRALNMDGGLGEVKLALGDLYRVQGDESQALQYYDAIVDDPAMRWQALVGRAQVHIDHGREDEAMADFRQAMQASPGNAQVHAELGYQQFRLGQYREAIDSYRTAVALRPDNVDYWTIYGALLLSVGENDAAEQAMQRSLAIEPNESSLSNLGTLRYQKGDYAGAADMYRRAAELNPGDFFYVGFLGDALDADPRTAAQARPAYERAARQAQRFIDAKPDDAKALAALGWYRAQLGDGDSALRLARQALALGHEPGEVALYNAQALAVLGRLDEARLALKGAREAGIPDARIDTQAVFRRTGLVAPPSGPAPAPPASDPSPAPQRGART</sequence>
<dbReference type="EMBL" id="JBHTKN010000015">
    <property type="protein sequence ID" value="MFD1043824.1"/>
    <property type="molecule type" value="Genomic_DNA"/>
</dbReference>
<dbReference type="CDD" id="cd00383">
    <property type="entry name" value="trans_reg_C"/>
    <property type="match status" value="1"/>
</dbReference>
<name>A0ABW3M384_9GAMM</name>
<dbReference type="PROSITE" id="PS51755">
    <property type="entry name" value="OMPR_PHOB"/>
    <property type="match status" value="1"/>
</dbReference>
<feature type="region of interest" description="Disordered" evidence="4">
    <location>
        <begin position="121"/>
        <end position="158"/>
    </location>
</feature>
<feature type="repeat" description="TPR" evidence="2">
    <location>
        <begin position="565"/>
        <end position="598"/>
    </location>
</feature>
<dbReference type="PANTHER" id="PTHR12558">
    <property type="entry name" value="CELL DIVISION CYCLE 16,23,27"/>
    <property type="match status" value="1"/>
</dbReference>
<dbReference type="Gene3D" id="1.10.10.10">
    <property type="entry name" value="Winged helix-like DNA-binding domain superfamily/Winged helix DNA-binding domain"/>
    <property type="match status" value="1"/>
</dbReference>
<evidence type="ECO:0000259" key="5">
    <source>
        <dbReference type="PROSITE" id="PS51755"/>
    </source>
</evidence>
<dbReference type="PANTHER" id="PTHR12558:SF33">
    <property type="entry name" value="BLL7664 PROTEIN"/>
    <property type="match status" value="1"/>
</dbReference>
<dbReference type="SMART" id="SM00028">
    <property type="entry name" value="TPR"/>
    <property type="match status" value="6"/>
</dbReference>
<dbReference type="Pfam" id="PF00486">
    <property type="entry name" value="Trans_reg_C"/>
    <property type="match status" value="1"/>
</dbReference>
<evidence type="ECO:0000256" key="4">
    <source>
        <dbReference type="SAM" id="MobiDB-lite"/>
    </source>
</evidence>
<evidence type="ECO:0000256" key="1">
    <source>
        <dbReference type="ARBA" id="ARBA00023125"/>
    </source>
</evidence>
<dbReference type="SUPFAM" id="SSF48452">
    <property type="entry name" value="TPR-like"/>
    <property type="match status" value="3"/>
</dbReference>
<dbReference type="Proteomes" id="UP001597033">
    <property type="component" value="Unassembled WGS sequence"/>
</dbReference>
<feature type="compositionally biased region" description="Pro residues" evidence="4">
    <location>
        <begin position="143"/>
        <end position="155"/>
    </location>
</feature>
<feature type="repeat" description="TPR" evidence="2">
    <location>
        <begin position="498"/>
        <end position="531"/>
    </location>
</feature>
<dbReference type="RefSeq" id="WP_162378236.1">
    <property type="nucleotide sequence ID" value="NZ_JBHTKN010000015.1"/>
</dbReference>
<feature type="DNA-binding region" description="OmpR/PhoB-type" evidence="3">
    <location>
        <begin position="16"/>
        <end position="114"/>
    </location>
</feature>
<feature type="domain" description="OmpR/PhoB-type" evidence="5">
    <location>
        <begin position="16"/>
        <end position="114"/>
    </location>
</feature>
<feature type="repeat" description="TPR" evidence="2">
    <location>
        <begin position="464"/>
        <end position="497"/>
    </location>
</feature>
<dbReference type="InterPro" id="IPR036388">
    <property type="entry name" value="WH-like_DNA-bd_sf"/>
</dbReference>
<reference evidence="7" key="1">
    <citation type="journal article" date="2019" name="Int. J. Syst. Evol. Microbiol.">
        <title>The Global Catalogue of Microorganisms (GCM) 10K type strain sequencing project: providing services to taxonomists for standard genome sequencing and annotation.</title>
        <authorList>
            <consortium name="The Broad Institute Genomics Platform"/>
            <consortium name="The Broad Institute Genome Sequencing Center for Infectious Disease"/>
            <person name="Wu L."/>
            <person name="Ma J."/>
        </authorList>
    </citation>
    <scope>NUCLEOTIDE SEQUENCE [LARGE SCALE GENOMIC DNA]</scope>
    <source>
        <strain evidence="7">CCUG 55854</strain>
    </source>
</reference>
<keyword evidence="2" id="KW-0802">TPR repeat</keyword>
<protein>
    <submittedName>
        <fullName evidence="6">Tetratricopeptide repeat protein</fullName>
    </submittedName>
</protein>
<dbReference type="PROSITE" id="PS50005">
    <property type="entry name" value="TPR"/>
    <property type="match status" value="3"/>
</dbReference>
<evidence type="ECO:0000313" key="7">
    <source>
        <dbReference type="Proteomes" id="UP001597033"/>
    </source>
</evidence>
<comment type="caution">
    <text evidence="6">The sequence shown here is derived from an EMBL/GenBank/DDBJ whole genome shotgun (WGS) entry which is preliminary data.</text>
</comment>
<keyword evidence="1 3" id="KW-0238">DNA-binding</keyword>
<evidence type="ECO:0000256" key="3">
    <source>
        <dbReference type="PROSITE-ProRule" id="PRU01091"/>
    </source>
</evidence>
<organism evidence="6 7">
    <name type="scientific">Pseudoxanthomonas kaohsiungensis</name>
    <dbReference type="NCBI Taxonomy" id="283923"/>
    <lineage>
        <taxon>Bacteria</taxon>
        <taxon>Pseudomonadati</taxon>
        <taxon>Pseudomonadota</taxon>
        <taxon>Gammaproteobacteria</taxon>
        <taxon>Lysobacterales</taxon>
        <taxon>Lysobacteraceae</taxon>
        <taxon>Pseudoxanthomonas</taxon>
    </lineage>
</organism>
<dbReference type="SUPFAM" id="SSF46894">
    <property type="entry name" value="C-terminal effector domain of the bipartite response regulators"/>
    <property type="match status" value="1"/>
</dbReference>
<evidence type="ECO:0000313" key="6">
    <source>
        <dbReference type="EMBL" id="MFD1043824.1"/>
    </source>
</evidence>
<dbReference type="SMART" id="SM00862">
    <property type="entry name" value="Trans_reg_C"/>
    <property type="match status" value="1"/>
</dbReference>
<dbReference type="PROSITE" id="PS50293">
    <property type="entry name" value="TPR_REGION"/>
    <property type="match status" value="1"/>
</dbReference>
<evidence type="ECO:0000256" key="2">
    <source>
        <dbReference type="PROSITE-ProRule" id="PRU00339"/>
    </source>
</evidence>
<dbReference type="InterPro" id="IPR001867">
    <property type="entry name" value="OmpR/PhoB-type_DNA-bd"/>
</dbReference>
<feature type="compositionally biased region" description="Pro residues" evidence="4">
    <location>
        <begin position="726"/>
        <end position="741"/>
    </location>
</feature>
<keyword evidence="7" id="KW-1185">Reference proteome</keyword>
<proteinExistence type="predicted"/>
<gene>
    <name evidence="6" type="ORF">ACFQ2N_15845</name>
</gene>
<dbReference type="Pfam" id="PF13432">
    <property type="entry name" value="TPR_16"/>
    <property type="match status" value="3"/>
</dbReference>
<dbReference type="InterPro" id="IPR011990">
    <property type="entry name" value="TPR-like_helical_dom_sf"/>
</dbReference>
<accession>A0ABW3M384</accession>
<feature type="region of interest" description="Disordered" evidence="4">
    <location>
        <begin position="719"/>
        <end position="748"/>
    </location>
</feature>
<dbReference type="InterPro" id="IPR016032">
    <property type="entry name" value="Sig_transdc_resp-reg_C-effctor"/>
</dbReference>